<gene>
    <name evidence="1" type="ORF">rsdtw13_04210</name>
</gene>
<comment type="caution">
    <text evidence="1">The sequence shown here is derived from an EMBL/GenBank/DDBJ whole genome shotgun (WGS) entry which is preliminary data.</text>
</comment>
<accession>A0ACB5R7K1</accession>
<name>A0ACB5R7K1_9CLOT</name>
<protein>
    <submittedName>
        <fullName evidence="1">Membrane protein</fullName>
    </submittedName>
</protein>
<organism evidence="1 2">
    <name type="scientific">Inconstantimicrobium mannanitabidum</name>
    <dbReference type="NCBI Taxonomy" id="1604901"/>
    <lineage>
        <taxon>Bacteria</taxon>
        <taxon>Bacillati</taxon>
        <taxon>Bacillota</taxon>
        <taxon>Clostridia</taxon>
        <taxon>Eubacteriales</taxon>
        <taxon>Clostridiaceae</taxon>
        <taxon>Inconstantimicrobium</taxon>
    </lineage>
</organism>
<proteinExistence type="predicted"/>
<evidence type="ECO:0000313" key="1">
    <source>
        <dbReference type="EMBL" id="GKX65163.1"/>
    </source>
</evidence>
<sequence>MTILDILYTIIISPIQLFFETIYMMANNIIHNPGMSIIVLSLTMNFLVLPLYRRADAMQEEERDMEAKLHDGVAHIKKTFKGDEKMMILQTFYRQNNYKPTYVFKSSISLFLEIPFFIAAYQFLSHLPILQGVRFGVIANLGAADALIAIGNFHINLLPIIMTLVNFVSCVIFTKGYPKKTKVQLYFMMIFFFIFLYNSPSGLVFYWTLNNIFSLVKTILYKLKNAKKILNVMFAFAGAALVICAVRFVYAESLLSFICVAGIGVAFMIPLIISAIKKYSKMELKTLNIESNRKVYFGGAIFMAILIGCVIPSAVIKASPQEFVDLYYYVNPLWYICSALSFSIGTFLVWMGVFYWLTSKKYRAYFEIAVWIICGIMTLNYMFFGNNLGILSNSLNYENGVSFDWGQIMLNLAVIIGVAIIMFVIYRFGRKIVPQVLIICAIALGVMSFYNVVEINESVSEIKNGVTQAKEDFPSFSLSKSGKNVVVLMMDRGMNEYIPYLFNEKPKLKDMFSGFTYYPNTLSFGGFTNFGTPALFGGYEYTPIEMNKRNTETLVSKQNEALKVMPVLFDKNHYNVTVCDPSYANYQWIPDLSIYNKYPDIHKYITVGKFASKESRVIKSVNNKRNFFCYSIMKTAPLFAQAVLYDGGSYNHKGAADGKTSVNNIVATGQKLVNNYVADGMNASFMNSYSTLENLSNMTKIKDDNKNTFLMMTNDTTHEPMLLQEPNYVPAKHVDNTEYETKNANRRTVNGKTLKMETSQQCIHYQANMASMLKIGEWMEYLKKNNVYDNTRIIIVADHGRPLQQLKDMILDDGKNSLYDTEFYNPLLLVKDFNSNKFSTSEKFMTNGDVPTLAIKDLIKNPKNPFTGKEINNNEKYSHDQYVLGSLNFDITKNHGNIYLPGTWFKVHNDIRDKNNWSVLNKNSTFPTQK</sequence>
<keyword evidence="2" id="KW-1185">Reference proteome</keyword>
<evidence type="ECO:0000313" key="2">
    <source>
        <dbReference type="Proteomes" id="UP001058074"/>
    </source>
</evidence>
<dbReference type="Proteomes" id="UP001058074">
    <property type="component" value="Unassembled WGS sequence"/>
</dbReference>
<dbReference type="EMBL" id="BROD01000001">
    <property type="protein sequence ID" value="GKX65163.1"/>
    <property type="molecule type" value="Genomic_DNA"/>
</dbReference>
<reference evidence="1" key="1">
    <citation type="journal article" date="2025" name="Int. J. Syst. Evol. Microbiol.">
        <title>Inconstantimicrobium mannanitabidum sp. nov., a novel member of the family Clostridiaceae isolated from anoxic soil under the treatment of reductive soil disinfestation.</title>
        <authorList>
            <person name="Ueki A."/>
            <person name="Tonouchi A."/>
            <person name="Honma S."/>
            <person name="Kaku N."/>
            <person name="Ueki K."/>
        </authorList>
    </citation>
    <scope>NUCLEOTIDE SEQUENCE</scope>
    <source>
        <strain evidence="1">TW13</strain>
    </source>
</reference>